<reference evidence="1 2" key="1">
    <citation type="submission" date="2019-04" db="EMBL/GenBank/DDBJ databases">
        <title>A novel phosphate-accumulating bacterium identified in bioreactor for phosphate removal from wastewater.</title>
        <authorList>
            <person name="Kotlyarov R.Y."/>
            <person name="Beletsky A.V."/>
            <person name="Kallistova A.Y."/>
            <person name="Dorofeev A.G."/>
            <person name="Nikolaev Y.Y."/>
            <person name="Pimenov N.V."/>
            <person name="Ravin N.V."/>
            <person name="Mardanov A.V."/>
        </authorList>
    </citation>
    <scope>NUCLEOTIDE SEQUENCE [LARGE SCALE GENOMIC DNA]</scope>
    <source>
        <strain evidence="1 2">Bin19</strain>
    </source>
</reference>
<proteinExistence type="predicted"/>
<organism evidence="1 2">
    <name type="scientific">Candidatus Accumulibacter phosphatis</name>
    <dbReference type="NCBI Taxonomy" id="327160"/>
    <lineage>
        <taxon>Bacteria</taxon>
        <taxon>Pseudomonadati</taxon>
        <taxon>Pseudomonadota</taxon>
        <taxon>Betaproteobacteria</taxon>
        <taxon>Candidatus Accumulibacter</taxon>
    </lineage>
</organism>
<dbReference type="Proteomes" id="UP000306324">
    <property type="component" value="Unassembled WGS sequence"/>
</dbReference>
<dbReference type="AlphaFoldDB" id="A0A5S4F2M2"/>
<sequence length="58" mass="6456">MKGNLGCDDWSQGKVSFAIDAFVTSNASYSYSFKPKMLQEIGTKPLERFGGECLPLYE</sequence>
<gene>
    <name evidence="1" type="ORF">ACCUM_2196</name>
</gene>
<evidence type="ECO:0000313" key="1">
    <source>
        <dbReference type="EMBL" id="TMQ74973.1"/>
    </source>
</evidence>
<accession>A0A5S4F2M2</accession>
<protein>
    <submittedName>
        <fullName evidence="1">Uncharacterized protein</fullName>
    </submittedName>
</protein>
<name>A0A5S4F2M2_9PROT</name>
<comment type="caution">
    <text evidence="1">The sequence shown here is derived from an EMBL/GenBank/DDBJ whole genome shotgun (WGS) entry which is preliminary data.</text>
</comment>
<dbReference type="EMBL" id="SWAD01000132">
    <property type="protein sequence ID" value="TMQ74973.1"/>
    <property type="molecule type" value="Genomic_DNA"/>
</dbReference>
<keyword evidence="2" id="KW-1185">Reference proteome</keyword>
<evidence type="ECO:0000313" key="2">
    <source>
        <dbReference type="Proteomes" id="UP000306324"/>
    </source>
</evidence>